<dbReference type="PRINTS" id="PR00094">
    <property type="entry name" value="ADENYLTKNASE"/>
</dbReference>
<evidence type="ECO:0000256" key="7">
    <source>
        <dbReference type="RuleBase" id="RU003330"/>
    </source>
</evidence>
<evidence type="ECO:0000256" key="4">
    <source>
        <dbReference type="ARBA" id="ARBA00022679"/>
    </source>
</evidence>
<dbReference type="CDD" id="cd01428">
    <property type="entry name" value="ADK"/>
    <property type="match status" value="1"/>
</dbReference>
<dbReference type="InterPro" id="IPR000850">
    <property type="entry name" value="Adenylat/UMP-CMP_kin"/>
</dbReference>
<dbReference type="NCBIfam" id="TIGR01351">
    <property type="entry name" value="adk"/>
    <property type="match status" value="1"/>
</dbReference>
<dbReference type="OrthoDB" id="439792at2759"/>
<dbReference type="PROSITE" id="PS00113">
    <property type="entry name" value="ADENYLATE_KINASE"/>
    <property type="match status" value="1"/>
</dbReference>
<gene>
    <name evidence="8" type="ORF">MICPUN_100607</name>
</gene>
<evidence type="ECO:0000313" key="9">
    <source>
        <dbReference type="Proteomes" id="UP000002009"/>
    </source>
</evidence>
<evidence type="ECO:0000256" key="3">
    <source>
        <dbReference type="ARBA" id="ARBA00012955"/>
    </source>
</evidence>
<dbReference type="InParanoid" id="C1E6M5"/>
<evidence type="ECO:0000256" key="2">
    <source>
        <dbReference type="ARBA" id="ARBA00007220"/>
    </source>
</evidence>
<keyword evidence="6 7" id="KW-0418">Kinase</keyword>
<proteinExistence type="inferred from homology"/>
<dbReference type="FunCoup" id="C1E6M5">
    <property type="interactions" value="304"/>
</dbReference>
<dbReference type="Proteomes" id="UP000002009">
    <property type="component" value="Chromosome 5"/>
</dbReference>
<organism evidence="8 9">
    <name type="scientific">Micromonas commoda (strain RCC299 / NOUM17 / CCMP2709)</name>
    <name type="common">Picoplanktonic green alga</name>
    <dbReference type="NCBI Taxonomy" id="296587"/>
    <lineage>
        <taxon>Eukaryota</taxon>
        <taxon>Viridiplantae</taxon>
        <taxon>Chlorophyta</taxon>
        <taxon>Mamiellophyceae</taxon>
        <taxon>Mamiellales</taxon>
        <taxon>Mamiellaceae</taxon>
        <taxon>Micromonas</taxon>
    </lineage>
</organism>
<comment type="similarity">
    <text evidence="2 7">Belongs to the adenylate kinase family.</text>
</comment>
<accession>C1E6M5</accession>
<keyword evidence="9" id="KW-1185">Reference proteome</keyword>
<evidence type="ECO:0000256" key="6">
    <source>
        <dbReference type="ARBA" id="ARBA00022777"/>
    </source>
</evidence>
<dbReference type="InterPro" id="IPR033690">
    <property type="entry name" value="Adenylat_kinase_CS"/>
</dbReference>
<dbReference type="GO" id="GO:0004017">
    <property type="term" value="F:AMP kinase activity"/>
    <property type="evidence" value="ECO:0007669"/>
    <property type="project" value="UniProtKB-EC"/>
</dbReference>
<dbReference type="EC" id="2.7.4.3" evidence="3"/>
<dbReference type="PANTHER" id="PTHR23359">
    <property type="entry name" value="NUCLEOTIDE KINASE"/>
    <property type="match status" value="1"/>
</dbReference>
<dbReference type="GO" id="GO:0005524">
    <property type="term" value="F:ATP binding"/>
    <property type="evidence" value="ECO:0007669"/>
    <property type="project" value="InterPro"/>
</dbReference>
<evidence type="ECO:0000256" key="1">
    <source>
        <dbReference type="ARBA" id="ARBA00000582"/>
    </source>
</evidence>
<name>C1E6M5_MICCC</name>
<dbReference type="STRING" id="296587.C1E6M5"/>
<dbReference type="HAMAP" id="MF_00235">
    <property type="entry name" value="Adenylate_kinase_Adk"/>
    <property type="match status" value="1"/>
</dbReference>
<keyword evidence="4 7" id="KW-0808">Transferase</keyword>
<keyword evidence="5" id="KW-0547">Nucleotide-binding</keyword>
<dbReference type="RefSeq" id="XP_002502200.1">
    <property type="nucleotide sequence ID" value="XM_002502154.1"/>
</dbReference>
<protein>
    <recommendedName>
        <fullName evidence="3">adenylate kinase</fullName>
        <ecNumber evidence="3">2.7.4.3</ecNumber>
    </recommendedName>
</protein>
<dbReference type="OMA" id="SCTMLIC"/>
<dbReference type="InterPro" id="IPR027417">
    <property type="entry name" value="P-loop_NTPase"/>
</dbReference>
<dbReference type="InterPro" id="IPR006259">
    <property type="entry name" value="Adenyl_kin_sub"/>
</dbReference>
<evidence type="ECO:0000313" key="8">
    <source>
        <dbReference type="EMBL" id="ACO63458.1"/>
    </source>
</evidence>
<reference evidence="8 9" key="1">
    <citation type="journal article" date="2009" name="Science">
        <title>Green evolution and dynamic adaptations revealed by genomes of the marine picoeukaryotes Micromonas.</title>
        <authorList>
            <person name="Worden A.Z."/>
            <person name="Lee J.H."/>
            <person name="Mock T."/>
            <person name="Rouze P."/>
            <person name="Simmons M.P."/>
            <person name="Aerts A.L."/>
            <person name="Allen A.E."/>
            <person name="Cuvelier M.L."/>
            <person name="Derelle E."/>
            <person name="Everett M.V."/>
            <person name="Foulon E."/>
            <person name="Grimwood J."/>
            <person name="Gundlach H."/>
            <person name="Henrissat B."/>
            <person name="Napoli C."/>
            <person name="McDonald S.M."/>
            <person name="Parker M.S."/>
            <person name="Rombauts S."/>
            <person name="Salamov A."/>
            <person name="Von Dassow P."/>
            <person name="Badger J.H."/>
            <person name="Coutinho P.M."/>
            <person name="Demir E."/>
            <person name="Dubchak I."/>
            <person name="Gentemann C."/>
            <person name="Eikrem W."/>
            <person name="Gready J.E."/>
            <person name="John U."/>
            <person name="Lanier W."/>
            <person name="Lindquist E.A."/>
            <person name="Lucas S."/>
            <person name="Mayer K.F."/>
            <person name="Moreau H."/>
            <person name="Not F."/>
            <person name="Otillar R."/>
            <person name="Panaud O."/>
            <person name="Pangilinan J."/>
            <person name="Paulsen I."/>
            <person name="Piegu B."/>
            <person name="Poliakov A."/>
            <person name="Robbens S."/>
            <person name="Schmutz J."/>
            <person name="Toulza E."/>
            <person name="Wyss T."/>
            <person name="Zelensky A."/>
            <person name="Zhou K."/>
            <person name="Armbrust E.V."/>
            <person name="Bhattacharya D."/>
            <person name="Goodenough U.W."/>
            <person name="Van de Peer Y."/>
            <person name="Grigoriev I.V."/>
        </authorList>
    </citation>
    <scope>NUCLEOTIDE SEQUENCE [LARGE SCALE GENOMIC DNA]</scope>
    <source>
        <strain evidence="9">RCC299 / NOUM17</strain>
    </source>
</reference>
<dbReference type="Gene3D" id="3.40.50.300">
    <property type="entry name" value="P-loop containing nucleotide triphosphate hydrolases"/>
    <property type="match status" value="1"/>
</dbReference>
<dbReference type="eggNOG" id="KOG3078">
    <property type="taxonomic scope" value="Eukaryota"/>
</dbReference>
<comment type="catalytic activity">
    <reaction evidence="1">
        <text>AMP + ATP = 2 ADP</text>
        <dbReference type="Rhea" id="RHEA:12973"/>
        <dbReference type="ChEBI" id="CHEBI:30616"/>
        <dbReference type="ChEBI" id="CHEBI:456215"/>
        <dbReference type="ChEBI" id="CHEBI:456216"/>
        <dbReference type="EC" id="2.7.4.3"/>
    </reaction>
</comment>
<dbReference type="Pfam" id="PF00406">
    <property type="entry name" value="ADK"/>
    <property type="match status" value="1"/>
</dbReference>
<evidence type="ECO:0000256" key="5">
    <source>
        <dbReference type="ARBA" id="ARBA00022741"/>
    </source>
</evidence>
<dbReference type="SUPFAM" id="SSF52540">
    <property type="entry name" value="P-loop containing nucleoside triphosphate hydrolases"/>
    <property type="match status" value="1"/>
</dbReference>
<dbReference type="AlphaFoldDB" id="C1E6M5"/>
<sequence>MGPRGLALWIPPGQVKQDLCLSAAAAAPMHTNQRTMQSLRRSIISHRAAFAPVVSVNPLYAPAGAVWGMVAQRRHKSTDALADELVSACDELLAAGKRINWVFLGAPGVGKGTYASRISKLMKIPHISAGDLVRDEIKRGTELGARMSAITSKGQLLPDAMILDILKGRVEKGIEEGERGFLLDGFPRTVAQAEELNKFTEVQQVMNLGLREDILVEKCCARRVCKECGKNFNIADIYHPGDPPIVMPPLNPPAGCEDKMEQRKDDTEEVVKARLQVYKDNSVPVEEFYRTAGMLTDFEIKSGIPETMPRILKVILDIVRSTPK</sequence>
<dbReference type="EMBL" id="CP001326">
    <property type="protein sequence ID" value="ACO63458.1"/>
    <property type="molecule type" value="Genomic_DNA"/>
</dbReference>
<dbReference type="KEGG" id="mis:MICPUN_100607"/>
<dbReference type="GeneID" id="8243487"/>